<gene>
    <name evidence="1" type="ORF">CROQUDRAFT_416754</name>
</gene>
<protein>
    <submittedName>
        <fullName evidence="1">Uncharacterized protein</fullName>
    </submittedName>
</protein>
<evidence type="ECO:0000313" key="1">
    <source>
        <dbReference type="EMBL" id="KAG0148348.1"/>
    </source>
</evidence>
<evidence type="ECO:0000313" key="2">
    <source>
        <dbReference type="Proteomes" id="UP000886653"/>
    </source>
</evidence>
<proteinExistence type="predicted"/>
<name>A0A9P6NLR8_9BASI</name>
<reference evidence="1" key="1">
    <citation type="submission" date="2013-11" db="EMBL/GenBank/DDBJ databases">
        <title>Genome sequence of the fusiform rust pathogen reveals effectors for host alternation and coevolution with pine.</title>
        <authorList>
            <consortium name="DOE Joint Genome Institute"/>
            <person name="Smith K."/>
            <person name="Pendleton A."/>
            <person name="Kubisiak T."/>
            <person name="Anderson C."/>
            <person name="Salamov A."/>
            <person name="Aerts A."/>
            <person name="Riley R."/>
            <person name="Clum A."/>
            <person name="Lindquist E."/>
            <person name="Ence D."/>
            <person name="Campbell M."/>
            <person name="Kronenberg Z."/>
            <person name="Feau N."/>
            <person name="Dhillon B."/>
            <person name="Hamelin R."/>
            <person name="Burleigh J."/>
            <person name="Smith J."/>
            <person name="Yandell M."/>
            <person name="Nelson C."/>
            <person name="Grigoriev I."/>
            <person name="Davis J."/>
        </authorList>
    </citation>
    <scope>NUCLEOTIDE SEQUENCE</scope>
    <source>
        <strain evidence="1">G11</strain>
    </source>
</reference>
<accession>A0A9P6NLR8</accession>
<keyword evidence="2" id="KW-1185">Reference proteome</keyword>
<organism evidence="1 2">
    <name type="scientific">Cronartium quercuum f. sp. fusiforme G11</name>
    <dbReference type="NCBI Taxonomy" id="708437"/>
    <lineage>
        <taxon>Eukaryota</taxon>
        <taxon>Fungi</taxon>
        <taxon>Dikarya</taxon>
        <taxon>Basidiomycota</taxon>
        <taxon>Pucciniomycotina</taxon>
        <taxon>Pucciniomycetes</taxon>
        <taxon>Pucciniales</taxon>
        <taxon>Coleosporiaceae</taxon>
        <taxon>Cronartium</taxon>
    </lineage>
</organism>
<dbReference type="AlphaFoldDB" id="A0A9P6NLR8"/>
<sequence>MLRSSPDCGCDAGSETVDHFILICSIHSSQCIPFKNAIKKLKLPFDKSILHEPPAFNAIADFVSDTWRLKSRWKWAEINHEETSENLTPLN</sequence>
<dbReference type="EMBL" id="MU167238">
    <property type="protein sequence ID" value="KAG0148348.1"/>
    <property type="molecule type" value="Genomic_DNA"/>
</dbReference>
<comment type="caution">
    <text evidence="1">The sequence shown here is derived from an EMBL/GenBank/DDBJ whole genome shotgun (WGS) entry which is preliminary data.</text>
</comment>
<dbReference type="Proteomes" id="UP000886653">
    <property type="component" value="Unassembled WGS sequence"/>
</dbReference>